<evidence type="ECO:0000256" key="5">
    <source>
        <dbReference type="ARBA" id="ARBA00022801"/>
    </source>
</evidence>
<feature type="domain" description="HD Cas3-type" evidence="9">
    <location>
        <begin position="607"/>
        <end position="838"/>
    </location>
</feature>
<name>A0A518FW73_9PLAN</name>
<evidence type="ECO:0000256" key="4">
    <source>
        <dbReference type="ARBA" id="ARBA00022741"/>
    </source>
</evidence>
<dbReference type="GO" id="GO:0005524">
    <property type="term" value="F:ATP binding"/>
    <property type="evidence" value="ECO:0007669"/>
    <property type="project" value="UniProtKB-KW"/>
</dbReference>
<dbReference type="Gene3D" id="1.10.3210.30">
    <property type="match status" value="1"/>
</dbReference>
<dbReference type="SMART" id="SM00487">
    <property type="entry name" value="DEXDc"/>
    <property type="match status" value="1"/>
</dbReference>
<dbReference type="GO" id="GO:0016787">
    <property type="term" value="F:hydrolase activity"/>
    <property type="evidence" value="ECO:0007669"/>
    <property type="project" value="UniProtKB-KW"/>
</dbReference>
<evidence type="ECO:0000256" key="2">
    <source>
        <dbReference type="ARBA" id="ARBA00009046"/>
    </source>
</evidence>
<dbReference type="RefSeq" id="WP_145458902.1">
    <property type="nucleotide sequence ID" value="NZ_CP036317.1"/>
</dbReference>
<reference evidence="10 11" key="1">
    <citation type="submission" date="2019-02" db="EMBL/GenBank/DDBJ databases">
        <title>Deep-cultivation of Planctomycetes and their phenomic and genomic characterization uncovers novel biology.</title>
        <authorList>
            <person name="Wiegand S."/>
            <person name="Jogler M."/>
            <person name="Boedeker C."/>
            <person name="Pinto D."/>
            <person name="Vollmers J."/>
            <person name="Rivas-Marin E."/>
            <person name="Kohn T."/>
            <person name="Peeters S.H."/>
            <person name="Heuer A."/>
            <person name="Rast P."/>
            <person name="Oberbeckmann S."/>
            <person name="Bunk B."/>
            <person name="Jeske O."/>
            <person name="Meyerdierks A."/>
            <person name="Storesund J.E."/>
            <person name="Kallscheuer N."/>
            <person name="Luecker S."/>
            <person name="Lage O.M."/>
            <person name="Pohl T."/>
            <person name="Merkel B.J."/>
            <person name="Hornburger P."/>
            <person name="Mueller R.-W."/>
            <person name="Bruemmer F."/>
            <person name="Labrenz M."/>
            <person name="Spormann A.M."/>
            <person name="Op den Camp H."/>
            <person name="Overmann J."/>
            <person name="Amann R."/>
            <person name="Jetten M.S.M."/>
            <person name="Mascher T."/>
            <person name="Medema M.H."/>
            <person name="Devos D.P."/>
            <person name="Kaster A.-K."/>
            <person name="Ovreas L."/>
            <person name="Rohde M."/>
            <person name="Galperin M.Y."/>
            <person name="Jogler C."/>
        </authorList>
    </citation>
    <scope>NUCLEOTIDE SEQUENCE [LARGE SCALE GENOMIC DNA]</scope>
    <source>
        <strain evidence="10 11">Pan153</strain>
    </source>
</reference>
<evidence type="ECO:0000256" key="3">
    <source>
        <dbReference type="ARBA" id="ARBA00022723"/>
    </source>
</evidence>
<dbReference type="InterPro" id="IPR001650">
    <property type="entry name" value="Helicase_C-like"/>
</dbReference>
<dbReference type="PANTHER" id="PTHR24031">
    <property type="entry name" value="RNA HELICASE"/>
    <property type="match status" value="1"/>
</dbReference>
<proteinExistence type="inferred from homology"/>
<gene>
    <name evidence="10" type="primary">cas3</name>
    <name evidence="10" type="ORF">Pan153_52890</name>
</gene>
<dbReference type="InterPro" id="IPR038257">
    <property type="entry name" value="CRISPR-assoc_Cas3_HD_sf"/>
</dbReference>
<dbReference type="InterPro" id="IPR054712">
    <property type="entry name" value="Cas3-like_dom"/>
</dbReference>
<dbReference type="GO" id="GO:0051607">
    <property type="term" value="P:defense response to virus"/>
    <property type="evidence" value="ECO:0007669"/>
    <property type="project" value="UniProtKB-KW"/>
</dbReference>
<dbReference type="GO" id="GO:0003676">
    <property type="term" value="F:nucleic acid binding"/>
    <property type="evidence" value="ECO:0007669"/>
    <property type="project" value="InterPro"/>
</dbReference>
<keyword evidence="3" id="KW-0479">Metal-binding</keyword>
<keyword evidence="4" id="KW-0547">Nucleotide-binding</keyword>
<dbReference type="GO" id="GO:0004386">
    <property type="term" value="F:helicase activity"/>
    <property type="evidence" value="ECO:0007669"/>
    <property type="project" value="UniProtKB-KW"/>
</dbReference>
<dbReference type="NCBIfam" id="TIGR01596">
    <property type="entry name" value="cas3_HD"/>
    <property type="match status" value="1"/>
</dbReference>
<dbReference type="GO" id="GO:0046872">
    <property type="term" value="F:metal ion binding"/>
    <property type="evidence" value="ECO:0007669"/>
    <property type="project" value="UniProtKB-KW"/>
</dbReference>
<evidence type="ECO:0000313" key="10">
    <source>
        <dbReference type="EMBL" id="QDV20613.1"/>
    </source>
</evidence>
<dbReference type="SUPFAM" id="SSF52540">
    <property type="entry name" value="P-loop containing nucleoside triphosphate hydrolases"/>
    <property type="match status" value="1"/>
</dbReference>
<dbReference type="Pfam" id="PF22590">
    <property type="entry name" value="Cas3-like_C_2"/>
    <property type="match status" value="1"/>
</dbReference>
<dbReference type="AlphaFoldDB" id="A0A518FW73"/>
<evidence type="ECO:0000256" key="7">
    <source>
        <dbReference type="ARBA" id="ARBA00022840"/>
    </source>
</evidence>
<dbReference type="InterPro" id="IPR027417">
    <property type="entry name" value="P-loop_NTPase"/>
</dbReference>
<evidence type="ECO:0000259" key="9">
    <source>
        <dbReference type="PROSITE" id="PS51643"/>
    </source>
</evidence>
<dbReference type="Pfam" id="PF00270">
    <property type="entry name" value="DEAD"/>
    <property type="match status" value="1"/>
</dbReference>
<dbReference type="Gene3D" id="3.40.50.300">
    <property type="entry name" value="P-loop containing nucleotide triphosphate hydrolases"/>
    <property type="match status" value="2"/>
</dbReference>
<dbReference type="Proteomes" id="UP000320839">
    <property type="component" value="Chromosome"/>
</dbReference>
<evidence type="ECO:0000313" key="11">
    <source>
        <dbReference type="Proteomes" id="UP000320839"/>
    </source>
</evidence>
<keyword evidence="6 10" id="KW-0347">Helicase</keyword>
<keyword evidence="7" id="KW-0067">ATP-binding</keyword>
<dbReference type="InterPro" id="IPR006483">
    <property type="entry name" value="CRISPR-assoc_Cas3_HD"/>
</dbReference>
<dbReference type="InterPro" id="IPR014001">
    <property type="entry name" value="Helicase_ATP-bd"/>
</dbReference>
<dbReference type="PROSITE" id="PS51643">
    <property type="entry name" value="HD_CAS3"/>
    <property type="match status" value="1"/>
</dbReference>
<dbReference type="SMART" id="SM00490">
    <property type="entry name" value="HELICc"/>
    <property type="match status" value="1"/>
</dbReference>
<dbReference type="EMBL" id="CP036317">
    <property type="protein sequence ID" value="QDV20613.1"/>
    <property type="molecule type" value="Genomic_DNA"/>
</dbReference>
<evidence type="ECO:0000256" key="8">
    <source>
        <dbReference type="ARBA" id="ARBA00023118"/>
    </source>
</evidence>
<accession>A0A518FW73</accession>
<organism evidence="10 11">
    <name type="scientific">Gimesia panareensis</name>
    <dbReference type="NCBI Taxonomy" id="2527978"/>
    <lineage>
        <taxon>Bacteria</taxon>
        <taxon>Pseudomonadati</taxon>
        <taxon>Planctomycetota</taxon>
        <taxon>Planctomycetia</taxon>
        <taxon>Planctomycetales</taxon>
        <taxon>Planctomycetaceae</taxon>
        <taxon>Gimesia</taxon>
    </lineage>
</organism>
<sequence>MDIETFYRQATNYAPYPYQKRLAEVATLPQVLNVPTGVGKTAAAVLSWLYRRRIAADHIRSTTPRRLAYCLPMRTLVEQTQATVKNWLTQLRMDDADNGGVGVHLLMGGADDGRWYEHPERDAILIGTQDMLLSRALNRGYGMSRYAWPVQYALLNNDCLWVLDETQLMGVGLTTSAQLSGLREKLGVYSYCPIMWMSATLNENSLHTIDHPLPESGKWLTETIQEDDQADPSVKKLLSAPKPCKQATVSFTSVTKNTYKTLLAELILEAHQSNTLTLIVLNRVQRVQETFKAIQKQIAKKEDAPEIQIIHSRFRPHERQEIQKISLDDKNIPVAGRILIASQAIEAGVDISSTTLITELAPWSSLVQRFGRCNRRGLCGDGGNPVAQVLWIDIDTSDSMKAVEAALPYSQDELDRARETISNCEDVGPASLREIIVEETQALVHVIRRKDLLDLYDTTPDLSGNDLDVSRYIRDSEENDVQVYWRDWELISSRKTSPPIPDRMMFPAPIRQELCSVSVKQFRTFHGQLQKKDKTKFLCWIWNSLDRIWEACTSNSIQPGQTILLHVSAGGYDPEQGWTGDPTQGPVTVCPLSGNVEINAAMDQDNQGDKPLTVKDHLKDVGMSAEELRAVKAKDWDKDIPWDCIIRAAWWHDVGKSHPAFQGAMHRANVELNPEQLWAKSGATGYLDFQILPEDEEEEPQKRPGFRHELASALAWLQQHDGEADADLVAYLIAAHHGKVRLSIRSMPNEVKPSEADQLFGRGIWQHDELPHVEIGNELGEVSEALSLDLSLMQLGEYIDQQGQPRASWLTRALQLREAYGPFKLAYLETLVRVADWRGSNSGRKS</sequence>
<keyword evidence="5 10" id="KW-0378">Hydrolase</keyword>
<evidence type="ECO:0000256" key="6">
    <source>
        <dbReference type="ARBA" id="ARBA00022806"/>
    </source>
</evidence>
<keyword evidence="8" id="KW-0051">Antiviral defense</keyword>
<dbReference type="InterPro" id="IPR011545">
    <property type="entry name" value="DEAD/DEAH_box_helicase_dom"/>
</dbReference>
<dbReference type="Pfam" id="PF18019">
    <property type="entry name" value="Cas3_HD"/>
    <property type="match status" value="1"/>
</dbReference>
<protein>
    <submittedName>
        <fullName evidence="10">CRISPR-associated nuclease/helicase Cas3</fullName>
        <ecNumber evidence="10">3.1.-.-</ecNumber>
    </submittedName>
</protein>
<dbReference type="SUPFAM" id="SSF109604">
    <property type="entry name" value="HD-domain/PDEase-like"/>
    <property type="match status" value="1"/>
</dbReference>
<evidence type="ECO:0000256" key="1">
    <source>
        <dbReference type="ARBA" id="ARBA00006847"/>
    </source>
</evidence>
<comment type="similarity">
    <text evidence="1">In the N-terminal section; belongs to the CRISPR-associated nuclease Cas3-HD family.</text>
</comment>
<dbReference type="EC" id="3.1.-.-" evidence="10"/>
<dbReference type="OrthoDB" id="9810236at2"/>
<comment type="similarity">
    <text evidence="2">In the central section; belongs to the CRISPR-associated helicase Cas3 family.</text>
</comment>